<dbReference type="RefSeq" id="WP_284921185.1">
    <property type="nucleotide sequence ID" value="NZ_CP126980.1"/>
</dbReference>
<proteinExistence type="inferred from homology"/>
<name>A0ABY8WSH1_9ACTN</name>
<organism evidence="6 7">
    <name type="scientific">Actinoplanes oblitus</name>
    <dbReference type="NCBI Taxonomy" id="3040509"/>
    <lineage>
        <taxon>Bacteria</taxon>
        <taxon>Bacillati</taxon>
        <taxon>Actinomycetota</taxon>
        <taxon>Actinomycetes</taxon>
        <taxon>Micromonosporales</taxon>
        <taxon>Micromonosporaceae</taxon>
        <taxon>Actinoplanes</taxon>
    </lineage>
</organism>
<keyword evidence="4" id="KW-0812">Transmembrane</keyword>
<dbReference type="PANTHER" id="PTHR32089">
    <property type="entry name" value="METHYL-ACCEPTING CHEMOTAXIS PROTEIN MCPB"/>
    <property type="match status" value="1"/>
</dbReference>
<dbReference type="InterPro" id="IPR004090">
    <property type="entry name" value="Chemotax_Me-accpt_rcpt"/>
</dbReference>
<evidence type="ECO:0000313" key="6">
    <source>
        <dbReference type="EMBL" id="WIM99747.1"/>
    </source>
</evidence>
<evidence type="ECO:0000256" key="3">
    <source>
        <dbReference type="PROSITE-ProRule" id="PRU00284"/>
    </source>
</evidence>
<dbReference type="EMBL" id="CP126980">
    <property type="protein sequence ID" value="WIM99747.1"/>
    <property type="molecule type" value="Genomic_DNA"/>
</dbReference>
<keyword evidence="1 3" id="KW-0807">Transducer</keyword>
<keyword evidence="7" id="KW-1185">Reference proteome</keyword>
<keyword evidence="4" id="KW-0472">Membrane</keyword>
<dbReference type="Pfam" id="PF00015">
    <property type="entry name" value="MCPsignal"/>
    <property type="match status" value="1"/>
</dbReference>
<accession>A0ABY8WSH1</accession>
<evidence type="ECO:0000313" key="7">
    <source>
        <dbReference type="Proteomes" id="UP001240150"/>
    </source>
</evidence>
<dbReference type="PROSITE" id="PS50111">
    <property type="entry name" value="CHEMOTAXIS_TRANSDUC_2"/>
    <property type="match status" value="1"/>
</dbReference>
<feature type="domain" description="Methyl-accepting transducer" evidence="5">
    <location>
        <begin position="291"/>
        <end position="534"/>
    </location>
</feature>
<evidence type="ECO:0000256" key="4">
    <source>
        <dbReference type="SAM" id="Phobius"/>
    </source>
</evidence>
<dbReference type="Proteomes" id="UP001240150">
    <property type="component" value="Chromosome"/>
</dbReference>
<evidence type="ECO:0000259" key="5">
    <source>
        <dbReference type="PROSITE" id="PS50111"/>
    </source>
</evidence>
<dbReference type="Gene3D" id="1.10.287.950">
    <property type="entry name" value="Methyl-accepting chemotaxis protein"/>
    <property type="match status" value="1"/>
</dbReference>
<protein>
    <submittedName>
        <fullName evidence="6">Methyl-accepting chemotaxis protein</fullName>
    </submittedName>
</protein>
<dbReference type="PANTHER" id="PTHR32089:SF112">
    <property type="entry name" value="LYSOZYME-LIKE PROTEIN-RELATED"/>
    <property type="match status" value="1"/>
</dbReference>
<gene>
    <name evidence="6" type="ORF">ACTOB_003409</name>
</gene>
<sequence length="549" mass="57196">MKQSTLTWGTAVLIAVLALLLGYTVVALGDAVDDERAAHQRQAQFKQLALDLGDASDLLTAEARMFAITGASSHLDAYWKEINQTKTRDRVIEQLKALGAPGELFDLLAEAKAKSDALVNTETRAMRLVLEAKNTPVSAMPGPVGEFTLSAADAALSPRAKMARAGLIMSDDQYAADKALITTPLAKFQQKLEAAAQTQVKDATDTTGRLLATLLALTITLAVGMAAVLVLIHLKTGRTVVRYAAALRHRDPRNLDFALPPEGTTELRELAAGFNSQFEQVRELVMAVRGSADEVRASAHQLTGLSADLLTSSTSATTGTAGVSAAADEVSHNVAAVSAGVEQMTASIGEISQNASRAAEVASSAVGVAETAQQTANRLGESSAEINSVVTLINGIAEQTNLLALNATIEAARAGEAGKGFAVVASEVKDLAQETGRATGDITSRMDAIQADTAAVIAAIAEISGIIERISDSQNTIASAVEEQTATTSEISRSLGEAAGGSQMIAGNTADVRQASEQARSAANVTQRACDELSAKAAQLHELVRDYHV</sequence>
<dbReference type="SUPFAM" id="SSF58104">
    <property type="entry name" value="Methyl-accepting chemotaxis protein (MCP) signaling domain"/>
    <property type="match status" value="1"/>
</dbReference>
<dbReference type="SMART" id="SM00283">
    <property type="entry name" value="MA"/>
    <property type="match status" value="1"/>
</dbReference>
<keyword evidence="4" id="KW-1133">Transmembrane helix</keyword>
<dbReference type="InterPro" id="IPR004089">
    <property type="entry name" value="MCPsignal_dom"/>
</dbReference>
<reference evidence="6 7" key="1">
    <citation type="submission" date="2023-06" db="EMBL/GenBank/DDBJ databases">
        <authorList>
            <person name="Yushchuk O."/>
            <person name="Binda E."/>
            <person name="Ruckert-Reed C."/>
            <person name="Fedorenko V."/>
            <person name="Kalinowski J."/>
            <person name="Marinelli F."/>
        </authorList>
    </citation>
    <scope>NUCLEOTIDE SEQUENCE [LARGE SCALE GENOMIC DNA]</scope>
    <source>
        <strain evidence="6 7">NRRL 3884</strain>
    </source>
</reference>
<evidence type="ECO:0000256" key="1">
    <source>
        <dbReference type="ARBA" id="ARBA00023224"/>
    </source>
</evidence>
<feature type="transmembrane region" description="Helical" evidence="4">
    <location>
        <begin position="210"/>
        <end position="232"/>
    </location>
</feature>
<evidence type="ECO:0000256" key="2">
    <source>
        <dbReference type="ARBA" id="ARBA00029447"/>
    </source>
</evidence>
<comment type="similarity">
    <text evidence="2">Belongs to the methyl-accepting chemotaxis (MCP) protein family.</text>
</comment>
<dbReference type="PRINTS" id="PR00260">
    <property type="entry name" value="CHEMTRNSDUCR"/>
</dbReference>